<dbReference type="AlphaFoldDB" id="A0A1G4I335"/>
<dbReference type="Proteomes" id="UP000195570">
    <property type="component" value="Unassembled WGS sequence"/>
</dbReference>
<accession>A0A1G4I335</accession>
<organism evidence="2 3">
    <name type="scientific">Trypanosoma equiperdum</name>
    <dbReference type="NCBI Taxonomy" id="5694"/>
    <lineage>
        <taxon>Eukaryota</taxon>
        <taxon>Discoba</taxon>
        <taxon>Euglenozoa</taxon>
        <taxon>Kinetoplastea</taxon>
        <taxon>Metakinetoplastina</taxon>
        <taxon>Trypanosomatida</taxon>
        <taxon>Trypanosomatidae</taxon>
        <taxon>Trypanosoma</taxon>
    </lineage>
</organism>
<evidence type="ECO:0000313" key="2">
    <source>
        <dbReference type="EMBL" id="SCU66125.1"/>
    </source>
</evidence>
<dbReference type="VEuPathDB" id="TriTrypDB:TEOVI_000914300"/>
<reference evidence="2" key="1">
    <citation type="submission" date="2016-09" db="EMBL/GenBank/DDBJ databases">
        <authorList>
            <person name="Hebert L."/>
            <person name="Moumen B."/>
        </authorList>
    </citation>
    <scope>NUCLEOTIDE SEQUENCE [LARGE SCALE GENOMIC DNA]</scope>
    <source>
        <strain evidence="2">OVI</strain>
    </source>
</reference>
<evidence type="ECO:0000313" key="3">
    <source>
        <dbReference type="Proteomes" id="UP000195570"/>
    </source>
</evidence>
<dbReference type="RefSeq" id="XP_067077611.1">
    <property type="nucleotide sequence ID" value="XM_067221510.1"/>
</dbReference>
<proteinExistence type="predicted"/>
<keyword evidence="3" id="KW-1185">Reference proteome</keyword>
<evidence type="ECO:0000256" key="1">
    <source>
        <dbReference type="SAM" id="MobiDB-lite"/>
    </source>
</evidence>
<comment type="caution">
    <text evidence="2">The sequence shown here is derived from an EMBL/GenBank/DDBJ whole genome shotgun (WGS) entry which is preliminary data.</text>
</comment>
<dbReference type="GeneID" id="92383077"/>
<gene>
    <name evidence="2" type="ORF">TEOVI_000914300</name>
</gene>
<protein>
    <submittedName>
        <fullName evidence="2">Uncharacterized protein</fullName>
    </submittedName>
</protein>
<sequence>MNRKKRSVAQRALQQCLRRLPVGHSVIYLNELSAHNQLSFLTQCFGQGSGSECGGDAGCLGDIHIGFEGSTFHPPPRPMQQQTLAEAGKESRPPRHVTTPLSGGVVSRLLLPKMTCGQLSAYRAPHLDLLPRPQLFLLLVPRRLFTSVGSCFSTEALLRRHLVDVRGVLHWREHVRTLPNADTTGHRRETESGSVMLLPTWGCSAAQARQAVAMAAIGDFRVFLLGRGRQRLLSSQALSVQELGRWCPAAFRSFQLDILSVEQTPVSSRSFTLSLLDEARRGFREWGRSVNKLVDSSDSLKEGKRDTGRGKCAISLSVAEAVLDVRCDAAVPWASVADSYLSAKLFEALHDRRHWCALDAMIHASQYVVLPFLVGELSANGTYGANEKCCSSKLTRLLRWSDLQSMFRWRHFEPVFGPLSQLVRPEDVTAIGGGRDPFILPLHDTFVRLFLLPRMRIYYAERHSAARGTFGHLASHNKGDRAREPKVGMEGGGGEEEATVDILDCFNELTREVGMNRACDSLSRGCGKGVDRLSMPKEERPGTSRVPSFTVMDLPALVKYLFYFPECFEVSRSGMDVTFRLRGS</sequence>
<feature type="region of interest" description="Disordered" evidence="1">
    <location>
        <begin position="474"/>
        <end position="494"/>
    </location>
</feature>
<feature type="region of interest" description="Disordered" evidence="1">
    <location>
        <begin position="71"/>
        <end position="99"/>
    </location>
</feature>
<dbReference type="EMBL" id="CZPT02000501">
    <property type="protein sequence ID" value="SCU66125.1"/>
    <property type="molecule type" value="Genomic_DNA"/>
</dbReference>
<feature type="compositionally biased region" description="Basic and acidic residues" evidence="1">
    <location>
        <begin position="477"/>
        <end position="487"/>
    </location>
</feature>
<name>A0A1G4I335_TRYEQ</name>